<evidence type="ECO:0008006" key="3">
    <source>
        <dbReference type="Google" id="ProtNLM"/>
    </source>
</evidence>
<evidence type="ECO:0000313" key="1">
    <source>
        <dbReference type="EMBL" id="MCX2564537.1"/>
    </source>
</evidence>
<gene>
    <name evidence="1" type="ORF">OQ497_11290</name>
</gene>
<proteinExistence type="predicted"/>
<accession>A0ABT3QGX7</accession>
<dbReference type="RefSeq" id="WP_158092916.1">
    <property type="nucleotide sequence ID" value="NZ_JAERKX010000008.1"/>
</dbReference>
<reference evidence="1 2" key="1">
    <citation type="submission" date="2022-11" db="EMBL/GenBank/DDBJ databases">
        <title>Genome sequencing of Acetobacter type strain.</title>
        <authorList>
            <person name="Heo J."/>
            <person name="Lee D."/>
            <person name="Han B.-H."/>
            <person name="Hong S.-B."/>
            <person name="Kwon S.-W."/>
        </authorList>
    </citation>
    <scope>NUCLEOTIDE SEQUENCE [LARGE SCALE GENOMIC DNA]</scope>
    <source>
        <strain evidence="1 2">KACC 21253</strain>
    </source>
</reference>
<name>A0ABT3QGX7_9PROT</name>
<protein>
    <recommendedName>
        <fullName evidence="3">Transposase</fullName>
    </recommendedName>
</protein>
<comment type="caution">
    <text evidence="1">The sequence shown here is derived from an EMBL/GenBank/DDBJ whole genome shotgun (WGS) entry which is preliminary data.</text>
</comment>
<sequence>MDEQPGENECPEMGLLLNVTIKTRRSRPARVLVVADRLVSQCLAGMF</sequence>
<dbReference type="Proteomes" id="UP001301152">
    <property type="component" value="Unassembled WGS sequence"/>
</dbReference>
<organism evidence="1 2">
    <name type="scientific">Acetobacter thailandicus</name>
    <dbReference type="NCBI Taxonomy" id="1502842"/>
    <lineage>
        <taxon>Bacteria</taxon>
        <taxon>Pseudomonadati</taxon>
        <taxon>Pseudomonadota</taxon>
        <taxon>Alphaproteobacteria</taxon>
        <taxon>Acetobacterales</taxon>
        <taxon>Acetobacteraceae</taxon>
        <taxon>Acetobacter</taxon>
    </lineage>
</organism>
<evidence type="ECO:0000313" key="2">
    <source>
        <dbReference type="Proteomes" id="UP001301152"/>
    </source>
</evidence>
<dbReference type="EMBL" id="JAPIUZ010000006">
    <property type="protein sequence ID" value="MCX2564537.1"/>
    <property type="molecule type" value="Genomic_DNA"/>
</dbReference>
<keyword evidence="2" id="KW-1185">Reference proteome</keyword>